<feature type="region of interest" description="Disordered" evidence="1">
    <location>
        <begin position="148"/>
        <end position="178"/>
    </location>
</feature>
<evidence type="ECO:0000256" key="1">
    <source>
        <dbReference type="SAM" id="MobiDB-lite"/>
    </source>
</evidence>
<dbReference type="InterPro" id="IPR013783">
    <property type="entry name" value="Ig-like_fold"/>
</dbReference>
<proteinExistence type="predicted"/>
<evidence type="ECO:0000313" key="3">
    <source>
        <dbReference type="EMBL" id="PWU23858.1"/>
    </source>
</evidence>
<dbReference type="EMBL" id="PSRQ01000022">
    <property type="protein sequence ID" value="PWU23858.1"/>
    <property type="molecule type" value="Genomic_DNA"/>
</dbReference>
<keyword evidence="2" id="KW-0812">Transmembrane</keyword>
<sequence>MKKEIIFAVLIGLIVGLIIMFGVYQAQKAMQSASTTNTDVTDTLSSPPPDTSATASQDAFTVSEPLDESIATDANIHVTGQTIPNAAIIIINTTPTETVGMSDANGNFSIPYVLQPGSNVLRIRVMSNTQDTMEVVRSVIFSTADLTVKNTPAPTPTSSSTPKAKATAKPTSTPKATP</sequence>
<dbReference type="Proteomes" id="UP000246104">
    <property type="component" value="Unassembled WGS sequence"/>
</dbReference>
<evidence type="ECO:0000313" key="4">
    <source>
        <dbReference type="Proteomes" id="UP000246104"/>
    </source>
</evidence>
<keyword evidence="2" id="KW-1133">Transmembrane helix</keyword>
<dbReference type="InterPro" id="IPR008969">
    <property type="entry name" value="CarboxyPept-like_regulatory"/>
</dbReference>
<feature type="compositionally biased region" description="Low complexity" evidence="1">
    <location>
        <begin position="156"/>
        <end position="178"/>
    </location>
</feature>
<keyword evidence="2" id="KW-0472">Membrane</keyword>
<dbReference type="Gene3D" id="2.60.40.10">
    <property type="entry name" value="Immunoglobulins"/>
    <property type="match status" value="1"/>
</dbReference>
<dbReference type="SUPFAM" id="SSF49464">
    <property type="entry name" value="Carboxypeptidase regulatory domain-like"/>
    <property type="match status" value="1"/>
</dbReference>
<accession>A0A317JPG5</accession>
<gene>
    <name evidence="3" type="ORF">C5B42_01705</name>
</gene>
<evidence type="ECO:0000256" key="2">
    <source>
        <dbReference type="SAM" id="Phobius"/>
    </source>
</evidence>
<organism evidence="3 4">
    <name type="scientific">Candidatus Cerribacteria bacterium 'Amazon FNV 2010 28 9'</name>
    <dbReference type="NCBI Taxonomy" id="2081795"/>
    <lineage>
        <taxon>Bacteria</taxon>
        <taxon>Candidatus Cerribacteria</taxon>
    </lineage>
</organism>
<reference evidence="3 4" key="1">
    <citation type="submission" date="2018-02" db="EMBL/GenBank/DDBJ databases">
        <title>Genomic Reconstructions from Amazon Rainforest and Pasture Soil Reveal Novel Insights into the Physiology of Candidate Phyla in Tropical Sites.</title>
        <authorList>
            <person name="Kroeger M.E."/>
            <person name="Delmont T."/>
            <person name="Eren A.M."/>
            <person name="Guo J."/>
            <person name="Meyer K.M."/>
            <person name="Khan K."/>
            <person name="Rodrigues J.L.M."/>
            <person name="Bohannan B.J.M."/>
            <person name="Tringe S."/>
            <person name="Borges C.D."/>
            <person name="Tiedje J."/>
            <person name="Tsai S.M."/>
            <person name="Nusslein K."/>
        </authorList>
    </citation>
    <scope>NUCLEOTIDE SEQUENCE [LARGE SCALE GENOMIC DNA]</scope>
    <source>
        <strain evidence="3">Amazon FNV 2010 28 9</strain>
    </source>
</reference>
<feature type="transmembrane region" description="Helical" evidence="2">
    <location>
        <begin position="6"/>
        <end position="24"/>
    </location>
</feature>
<dbReference type="AlphaFoldDB" id="A0A317JPG5"/>
<name>A0A317JPG5_9BACT</name>
<comment type="caution">
    <text evidence="3">The sequence shown here is derived from an EMBL/GenBank/DDBJ whole genome shotgun (WGS) entry which is preliminary data.</text>
</comment>
<protein>
    <submittedName>
        <fullName evidence="3">Uncharacterized protein</fullName>
    </submittedName>
</protein>